<name>A0A1D8KLV4_9CAUD</name>
<dbReference type="EMBL" id="KU686200">
    <property type="protein sequence ID" value="AOV59339.1"/>
    <property type="molecule type" value="Genomic_DNA"/>
</dbReference>
<proteinExistence type="predicted"/>
<dbReference type="EMBL" id="KU686202">
    <property type="protein sequence ID" value="AOV59815.1"/>
    <property type="molecule type" value="Genomic_DNA"/>
</dbReference>
<dbReference type="EMBL" id="KU686201">
    <property type="protein sequence ID" value="AOV59577.1"/>
    <property type="molecule type" value="Genomic_DNA"/>
</dbReference>
<dbReference type="RefSeq" id="YP_009320549.1">
    <property type="nucleotide sequence ID" value="NC_031900.1"/>
</dbReference>
<gene>
    <name evidence="1" type="ORF">C440309_116</name>
    <name evidence="3" type="ORF">N231010_116</name>
    <name evidence="2" type="ORF">S330809_116</name>
</gene>
<dbReference type="Proteomes" id="UP000217816">
    <property type="component" value="Segment"/>
</dbReference>
<accession>A0A1D8KLV4</accession>
<evidence type="ECO:0000313" key="1">
    <source>
        <dbReference type="EMBL" id="AOV59339.1"/>
    </source>
</evidence>
<sequence length="39" mass="4714">MEMMHFSYQWADSDNNHPEGTLTSIDFYFRDLWTNAKTI</sequence>
<dbReference type="KEGG" id="vg:30305819"/>
<dbReference type="Proteomes" id="UP000240822">
    <property type="component" value="Segment"/>
</dbReference>
<evidence type="ECO:0000313" key="4">
    <source>
        <dbReference type="Proteomes" id="UP000217816"/>
    </source>
</evidence>
<dbReference type="GeneID" id="30305819"/>
<evidence type="ECO:0000313" key="3">
    <source>
        <dbReference type="EMBL" id="AOV59815.1"/>
    </source>
</evidence>
<evidence type="ECO:0000313" key="5">
    <source>
        <dbReference type="Proteomes" id="UP000240822"/>
    </source>
</evidence>
<reference evidence="4 5" key="1">
    <citation type="journal article" date="2016" name="Virology">
        <title>The genomic content and context of auxiliary metabolic genes in marine cyanomyoviruses.</title>
        <authorList>
            <person name="Crummett L.T."/>
            <person name="Puxty R.J."/>
            <person name="Weihe C."/>
            <person name="Marston M.F."/>
            <person name="Martiny J.B."/>
        </authorList>
    </citation>
    <scope>NUCLEOTIDE SEQUENCE [LARGE SCALE GENOMIC DNA]</scope>
    <source>
        <strain evidence="1">0309CC44</strain>
        <strain evidence="2">0809SB33</strain>
        <strain evidence="3">1010NB23</strain>
    </source>
</reference>
<dbReference type="Proteomes" id="UP000241987">
    <property type="component" value="Segment"/>
</dbReference>
<evidence type="ECO:0000313" key="2">
    <source>
        <dbReference type="EMBL" id="AOV59577.1"/>
    </source>
</evidence>
<protein>
    <submittedName>
        <fullName evidence="2">Uncharacterized protein</fullName>
    </submittedName>
</protein>
<organism evidence="2 4">
    <name type="scientific">Synechococcus phage S-CAM4</name>
    <dbReference type="NCBI Taxonomy" id="1883367"/>
    <lineage>
        <taxon>Viruses</taxon>
        <taxon>Duplodnaviria</taxon>
        <taxon>Heunggongvirae</taxon>
        <taxon>Uroviricota</taxon>
        <taxon>Caudoviricetes</taxon>
        <taxon>Pantevenvirales</taxon>
        <taxon>Kyanoviridae</taxon>
        <taxon>Potamoivirus</taxon>
        <taxon>Potamoivirus cam4</taxon>
    </lineage>
</organism>
<keyword evidence="4" id="KW-1185">Reference proteome</keyword>